<dbReference type="GO" id="GO:0003725">
    <property type="term" value="F:double-stranded RNA binding"/>
    <property type="evidence" value="ECO:0007669"/>
    <property type="project" value="TreeGrafter"/>
</dbReference>
<dbReference type="GO" id="GO:0045943">
    <property type="term" value="P:positive regulation of transcription by RNA polymerase I"/>
    <property type="evidence" value="ECO:0007669"/>
    <property type="project" value="TreeGrafter"/>
</dbReference>
<evidence type="ECO:0000313" key="18">
    <source>
        <dbReference type="Proteomes" id="UP000239649"/>
    </source>
</evidence>
<dbReference type="CDD" id="cd18791">
    <property type="entry name" value="SF2_C_RHA"/>
    <property type="match status" value="1"/>
</dbReference>
<feature type="domain" description="Helicase C-terminal" evidence="16">
    <location>
        <begin position="733"/>
        <end position="927"/>
    </location>
</feature>
<evidence type="ECO:0000256" key="9">
    <source>
        <dbReference type="ARBA" id="ARBA00022942"/>
    </source>
</evidence>
<dbReference type="Gene3D" id="1.20.120.1080">
    <property type="match status" value="1"/>
</dbReference>
<protein>
    <recommendedName>
        <fullName evidence="3">RNA helicase</fullName>
        <ecNumber evidence="3">3.6.4.13</ecNumber>
    </recommendedName>
</protein>
<comment type="catalytic activity">
    <reaction evidence="11">
        <text>ATP + H2O = ADP + phosphate + H(+)</text>
        <dbReference type="Rhea" id="RHEA:13065"/>
        <dbReference type="ChEBI" id="CHEBI:15377"/>
        <dbReference type="ChEBI" id="CHEBI:15378"/>
        <dbReference type="ChEBI" id="CHEBI:30616"/>
        <dbReference type="ChEBI" id="CHEBI:43474"/>
        <dbReference type="ChEBI" id="CHEBI:456216"/>
        <dbReference type="EC" id="3.6.4.13"/>
    </reaction>
</comment>
<dbReference type="GO" id="GO:0019773">
    <property type="term" value="C:proteasome core complex, alpha-subunit complex"/>
    <property type="evidence" value="ECO:0007669"/>
    <property type="project" value="UniProtKB-UniRule"/>
</dbReference>
<evidence type="ECO:0000256" key="3">
    <source>
        <dbReference type="ARBA" id="ARBA00012552"/>
    </source>
</evidence>
<dbReference type="STRING" id="554055.A0A2P6V5M8"/>
<evidence type="ECO:0000256" key="4">
    <source>
        <dbReference type="ARBA" id="ARBA00022664"/>
    </source>
</evidence>
<dbReference type="InterPro" id="IPR048333">
    <property type="entry name" value="HA2_WH"/>
</dbReference>
<keyword evidence="13" id="KW-0175">Coiled coil</keyword>
<dbReference type="InterPro" id="IPR027417">
    <property type="entry name" value="P-loop_NTPase"/>
</dbReference>
<comment type="function">
    <text evidence="1">The proteasome is a multicatalytic proteinase complex which is characterized by its ability to cleave peptides with Arg, Phe, Tyr, Leu, and Glu adjacent to the leaving group at neutral or slightly basic pH. The proteasome has an ATP-dependent proteolytic activity.</text>
</comment>
<proteinExistence type="inferred from homology"/>
<evidence type="ECO:0000256" key="10">
    <source>
        <dbReference type="ARBA" id="ARBA00023242"/>
    </source>
</evidence>
<dbReference type="PROSITE" id="PS51475">
    <property type="entry name" value="PROTEASOME_ALPHA_2"/>
    <property type="match status" value="1"/>
</dbReference>
<comment type="caution">
    <text evidence="17">The sequence shown here is derived from an EMBL/GenBank/DDBJ whole genome shotgun (WGS) entry which is preliminary data.</text>
</comment>
<dbReference type="PROSITE" id="PS51194">
    <property type="entry name" value="HELICASE_CTER"/>
    <property type="match status" value="1"/>
</dbReference>
<dbReference type="InterPro" id="IPR029055">
    <property type="entry name" value="Ntn_hydrolases_N"/>
</dbReference>
<keyword evidence="18" id="KW-1185">Reference proteome</keyword>
<dbReference type="PROSITE" id="PS51192">
    <property type="entry name" value="HELICASE_ATP_BIND_1"/>
    <property type="match status" value="1"/>
</dbReference>
<dbReference type="Pfam" id="PF00270">
    <property type="entry name" value="DEAD"/>
    <property type="match status" value="1"/>
</dbReference>
<dbReference type="Gene3D" id="3.60.20.10">
    <property type="entry name" value="Glutamine Phosphoribosylpyrophosphate, subunit 1, domain 1"/>
    <property type="match status" value="1"/>
</dbReference>
<evidence type="ECO:0000256" key="13">
    <source>
        <dbReference type="SAM" id="Coils"/>
    </source>
</evidence>
<dbReference type="GO" id="GO:0005730">
    <property type="term" value="C:nucleolus"/>
    <property type="evidence" value="ECO:0007669"/>
    <property type="project" value="TreeGrafter"/>
</dbReference>
<dbReference type="GO" id="GO:0016887">
    <property type="term" value="F:ATP hydrolysis activity"/>
    <property type="evidence" value="ECO:0007669"/>
    <property type="project" value="RHEA"/>
</dbReference>
<dbReference type="GO" id="GO:0005524">
    <property type="term" value="F:ATP binding"/>
    <property type="evidence" value="ECO:0007669"/>
    <property type="project" value="UniProtKB-KW"/>
</dbReference>
<dbReference type="FunFam" id="3.60.20.10:FF:000031">
    <property type="entry name" value="Proteasome subunit alpha type"/>
    <property type="match status" value="1"/>
</dbReference>
<comment type="similarity">
    <text evidence="12">Belongs to the peptidase T1A family.</text>
</comment>
<feature type="region of interest" description="Disordered" evidence="14">
    <location>
        <begin position="412"/>
        <end position="439"/>
    </location>
</feature>
<dbReference type="InterPro" id="IPR001650">
    <property type="entry name" value="Helicase_C-like"/>
</dbReference>
<keyword evidence="4" id="KW-0507">mRNA processing</keyword>
<dbReference type="Pfam" id="PF00227">
    <property type="entry name" value="Proteasome"/>
    <property type="match status" value="1"/>
</dbReference>
<evidence type="ECO:0000256" key="8">
    <source>
        <dbReference type="ARBA" id="ARBA00022840"/>
    </source>
</evidence>
<dbReference type="Pfam" id="PF07717">
    <property type="entry name" value="OB_NTP_bind"/>
    <property type="match status" value="1"/>
</dbReference>
<dbReference type="PANTHER" id="PTHR18934">
    <property type="entry name" value="ATP-DEPENDENT RNA HELICASE"/>
    <property type="match status" value="1"/>
</dbReference>
<feature type="region of interest" description="Disordered" evidence="14">
    <location>
        <begin position="503"/>
        <end position="534"/>
    </location>
</feature>
<evidence type="ECO:0000259" key="15">
    <source>
        <dbReference type="PROSITE" id="PS51192"/>
    </source>
</evidence>
<feature type="domain" description="Helicase ATP-binding" evidence="15">
    <location>
        <begin position="547"/>
        <end position="711"/>
    </location>
</feature>
<dbReference type="CDD" id="cd03752">
    <property type="entry name" value="proteasome_alpha_type_4"/>
    <property type="match status" value="1"/>
</dbReference>
<dbReference type="FunFam" id="3.40.50.300:FF:000615">
    <property type="entry name" value="pre-mRNA-splicing factor ATP-dependent RNA helicase DEAH7"/>
    <property type="match status" value="1"/>
</dbReference>
<dbReference type="SMART" id="SM00487">
    <property type="entry name" value="DEXDc"/>
    <property type="match status" value="1"/>
</dbReference>
<accession>A0A2P6V5M8</accession>
<feature type="compositionally biased region" description="Acidic residues" evidence="14">
    <location>
        <begin position="778"/>
        <end position="789"/>
    </location>
</feature>
<feature type="coiled-coil region" evidence="13">
    <location>
        <begin position="313"/>
        <end position="375"/>
    </location>
</feature>
<dbReference type="Pfam" id="PF04408">
    <property type="entry name" value="WHD_HA2"/>
    <property type="match status" value="1"/>
</dbReference>
<evidence type="ECO:0000256" key="11">
    <source>
        <dbReference type="ARBA" id="ARBA00047984"/>
    </source>
</evidence>
<feature type="region of interest" description="Disordered" evidence="14">
    <location>
        <begin position="1200"/>
        <end position="1247"/>
    </location>
</feature>
<comment type="subcellular location">
    <subcellularLocation>
        <location evidence="2">Nucleus</location>
    </subcellularLocation>
</comment>
<feature type="compositionally biased region" description="Low complexity" evidence="14">
    <location>
        <begin position="1200"/>
        <end position="1215"/>
    </location>
</feature>
<dbReference type="Pfam" id="PF21010">
    <property type="entry name" value="HA2_C"/>
    <property type="match status" value="1"/>
</dbReference>
<keyword evidence="6" id="KW-0378">Hydrolase</keyword>
<dbReference type="FunFam" id="3.40.50.300:FF:000145">
    <property type="entry name" value="probable ATP-dependent RNA helicase DHX40"/>
    <property type="match status" value="1"/>
</dbReference>
<dbReference type="GO" id="GO:0006397">
    <property type="term" value="P:mRNA processing"/>
    <property type="evidence" value="ECO:0007669"/>
    <property type="project" value="UniProtKB-KW"/>
</dbReference>
<dbReference type="InterPro" id="IPR014001">
    <property type="entry name" value="Helicase_ATP-bd"/>
</dbReference>
<dbReference type="OrthoDB" id="10253254at2759"/>
<dbReference type="InterPro" id="IPR001353">
    <property type="entry name" value="Proteasome_sua/b"/>
</dbReference>
<evidence type="ECO:0000256" key="1">
    <source>
        <dbReference type="ARBA" id="ARBA00002000"/>
    </source>
</evidence>
<keyword evidence="9 12" id="KW-0647">Proteasome</keyword>
<gene>
    <name evidence="17" type="ORF">C2E20_7069</name>
</gene>
<keyword evidence="5" id="KW-0547">Nucleotide-binding</keyword>
<keyword evidence="7 17" id="KW-0347">Helicase</keyword>
<evidence type="ECO:0000256" key="14">
    <source>
        <dbReference type="SAM" id="MobiDB-lite"/>
    </source>
</evidence>
<dbReference type="InterPro" id="IPR011709">
    <property type="entry name" value="DEAD-box_helicase_OB_fold"/>
</dbReference>
<dbReference type="InterPro" id="IPR023332">
    <property type="entry name" value="Proteasome_alpha-type"/>
</dbReference>
<dbReference type="GO" id="GO:0051603">
    <property type="term" value="P:proteolysis involved in protein catabolic process"/>
    <property type="evidence" value="ECO:0007669"/>
    <property type="project" value="InterPro"/>
</dbReference>
<dbReference type="SMART" id="SM00847">
    <property type="entry name" value="HA2"/>
    <property type="match status" value="1"/>
</dbReference>
<evidence type="ECO:0000256" key="12">
    <source>
        <dbReference type="PROSITE-ProRule" id="PRU00808"/>
    </source>
</evidence>
<evidence type="ECO:0000313" key="17">
    <source>
        <dbReference type="EMBL" id="PSC69389.1"/>
    </source>
</evidence>
<dbReference type="SUPFAM" id="SSF52540">
    <property type="entry name" value="P-loop containing nucleoside triphosphate hydrolases"/>
    <property type="match status" value="1"/>
</dbReference>
<feature type="compositionally biased region" description="Low complexity" evidence="14">
    <location>
        <begin position="1223"/>
        <end position="1233"/>
    </location>
</feature>
<evidence type="ECO:0000256" key="6">
    <source>
        <dbReference type="ARBA" id="ARBA00022801"/>
    </source>
</evidence>
<dbReference type="InterPro" id="IPR007502">
    <property type="entry name" value="Helicase-assoc_dom"/>
</dbReference>
<evidence type="ECO:0000256" key="2">
    <source>
        <dbReference type="ARBA" id="ARBA00004123"/>
    </source>
</evidence>
<organism evidence="17 18">
    <name type="scientific">Micractinium conductrix</name>
    <dbReference type="NCBI Taxonomy" id="554055"/>
    <lineage>
        <taxon>Eukaryota</taxon>
        <taxon>Viridiplantae</taxon>
        <taxon>Chlorophyta</taxon>
        <taxon>core chlorophytes</taxon>
        <taxon>Trebouxiophyceae</taxon>
        <taxon>Chlorellales</taxon>
        <taxon>Chlorellaceae</taxon>
        <taxon>Chlorella clade</taxon>
        <taxon>Micractinium</taxon>
    </lineage>
</organism>
<dbReference type="Proteomes" id="UP000239649">
    <property type="component" value="Unassembled WGS sequence"/>
</dbReference>
<sequence length="1247" mass="135687">MEAISNAGSCVGVLAKDGVVLAAEKRITSKLLDTQAVGVRREKMYRLDDHIACAVAGITADANILVNTCRLAAQRYLFTYQEPMPVDQLVRQLCDTKQGYTQFGGLRPFGVSLLYGGWDKQRGYQLYQSDPSGNYGGWKATAIGANHQAASNVLQGDYKEDLTLEEATKLVIKVLSKTMDSTTLSPEKVELATLSRDEETGKIVYKVFEPSELKPVLEEVNADMTKEKEKEKSKILDHAKDSHQKAIEALVRAQARLDHARNGAAAKQAARDAASARRTEVEEELQVAKCLAEYFAASWERKEAEAGAAAQALHRAEVELKQAGTAVEAVRRDTGPVVEAKEDADSHLAAATAAYQKAMKKVEEAESKVRAEKEAEAARQVAAANATLAAVAAVAAAAQAAAGAALPAGPAKLSGEKDGAQRRSASPPHATDPRDLRVARGVRDRFEGALLGCLETKPLPFNVSLINDKMRQQDQRWNVQAELGCQFSTLCQALERDGLLREKSKNGGATRHENGTQQQEQDRSAKRQRLDAERRRLPAWSAKGKLVELVKEHQVLIVIGETGSGKTTQIPRFVYDAGLAKGGMVACTQPRRVAAVTVAQRVADEMGTKLGAKVGYSIRFDDCTSPDTRIKYLTDGMLLREALVDPKLSRYMVVVLDEAHERTVATDVLFGLLKAVCAARPDDFRLVVMSATLDAAAFTRYFSGAAAAYVQGRQFPVEVFYTPQPEDSYLDAALAAALQVHCDEGPGDMLVFLTGQDEIESCARLLVERAAAMPPPDDAAEEEEGEEGEAGGGKQPRHLQVLPIYAALPPEQQLRVFQPAPPGTRKVILSTNIAETSITIPGVRFVIDTGFVKHRSYSPRLGADCLQVAPISQAQARQRSGRAGREAPGKAFRLYTEASFQQLPPTTLPEIQRTNLASTVLQLKAMGIDDVLGFDFMDPPPRAALLRSLELLLALGALDSQGRLTKPLGDQLARLPVDPMYGRLLLASGGEGCSAEALAVVAMVSTDAVFHLPRDKRDEAAEAHARFRSREGDHLTLLAVFRGYAAVSRKGHERAAWCRSHFVNPRAMRKALDIHAQLKEHMQVLHIPLKSCGEDTLPVRRALVAGLFPHAAKRQLDGSYKVIATGQAVTIHPSSVLAGAKPECIVFNELVRTTRQYARDATVIEPAWLPELAPAFFARQHANTGGQAAAQQAAAAAAAGAQRQAQQQKQQQEAAQQRRRQTQPEQQRQVKQQQQRHHYVQNGQARV</sequence>
<dbReference type="SMART" id="SM00490">
    <property type="entry name" value="HELICc"/>
    <property type="match status" value="1"/>
</dbReference>
<dbReference type="PANTHER" id="PTHR18934:SF118">
    <property type="entry name" value="ATP-DEPENDENT RNA HELICASE DHX33"/>
    <property type="match status" value="1"/>
</dbReference>
<evidence type="ECO:0000256" key="5">
    <source>
        <dbReference type="ARBA" id="ARBA00022741"/>
    </source>
</evidence>
<dbReference type="SUPFAM" id="SSF56235">
    <property type="entry name" value="N-terminal nucleophile aminohydrolases (Ntn hydrolases)"/>
    <property type="match status" value="1"/>
</dbReference>
<dbReference type="EMBL" id="LHPF02000027">
    <property type="protein sequence ID" value="PSC69389.1"/>
    <property type="molecule type" value="Genomic_DNA"/>
</dbReference>
<evidence type="ECO:0000256" key="7">
    <source>
        <dbReference type="ARBA" id="ARBA00022806"/>
    </source>
</evidence>
<evidence type="ECO:0000259" key="16">
    <source>
        <dbReference type="PROSITE" id="PS51194"/>
    </source>
</evidence>
<dbReference type="CDD" id="cd17978">
    <property type="entry name" value="DEXHc_DHX33"/>
    <property type="match status" value="1"/>
</dbReference>
<reference evidence="17 18" key="1">
    <citation type="journal article" date="2018" name="Plant J.">
        <title>Genome sequences of Chlorella sorokiniana UTEX 1602 and Micractinium conductrix SAG 241.80: implications to maltose excretion by a green alga.</title>
        <authorList>
            <person name="Arriola M.B."/>
            <person name="Velmurugan N."/>
            <person name="Zhang Y."/>
            <person name="Plunkett M.H."/>
            <person name="Hondzo H."/>
            <person name="Barney B.M."/>
        </authorList>
    </citation>
    <scope>NUCLEOTIDE SEQUENCE [LARGE SCALE GENOMIC DNA]</scope>
    <source>
        <strain evidence="17 18">SAG 241.80</strain>
    </source>
</reference>
<keyword evidence="10" id="KW-0539">Nucleus</keyword>
<keyword evidence="8" id="KW-0067">ATP-binding</keyword>
<dbReference type="Gene3D" id="3.40.50.300">
    <property type="entry name" value="P-loop containing nucleotide triphosphate hydrolases"/>
    <property type="match status" value="2"/>
</dbReference>
<dbReference type="Pfam" id="PF00271">
    <property type="entry name" value="Helicase_C"/>
    <property type="match status" value="1"/>
</dbReference>
<dbReference type="InterPro" id="IPR011545">
    <property type="entry name" value="DEAD/DEAH_box_helicase_dom"/>
</dbReference>
<dbReference type="EC" id="3.6.4.13" evidence="3"/>
<dbReference type="GO" id="GO:0003724">
    <property type="term" value="F:RNA helicase activity"/>
    <property type="evidence" value="ECO:0007669"/>
    <property type="project" value="UniProtKB-EC"/>
</dbReference>
<dbReference type="AlphaFoldDB" id="A0A2P6V5M8"/>
<feature type="region of interest" description="Disordered" evidence="14">
    <location>
        <begin position="774"/>
        <end position="796"/>
    </location>
</feature>
<name>A0A2P6V5M8_9CHLO</name>